<protein>
    <submittedName>
        <fullName evidence="3">Phosphatidate phosphatase APP1</fullName>
    </submittedName>
</protein>
<evidence type="ECO:0000313" key="3">
    <source>
        <dbReference type="EMBL" id="KTB02526.1"/>
    </source>
</evidence>
<reference evidence="3 4" key="1">
    <citation type="submission" date="2015-10" db="EMBL/GenBank/DDBJ databases">
        <title>Draft genomes sequences of Candida glabrata isolates 1A, 1B, 2A, 2B, 3A and 3B.</title>
        <authorList>
            <person name="Haavelsrud O.E."/>
            <person name="Gaustad P."/>
        </authorList>
    </citation>
    <scope>NUCLEOTIDE SEQUENCE [LARGE SCALE GENOMIC DNA]</scope>
    <source>
        <strain evidence="3">910700640</strain>
    </source>
</reference>
<accession>A0A0W0D7V3</accession>
<evidence type="ECO:0000259" key="2">
    <source>
        <dbReference type="Pfam" id="PF09949"/>
    </source>
</evidence>
<organism evidence="3 4">
    <name type="scientific">Candida glabrata</name>
    <name type="common">Yeast</name>
    <name type="synonym">Torulopsis glabrata</name>
    <dbReference type="NCBI Taxonomy" id="5478"/>
    <lineage>
        <taxon>Eukaryota</taxon>
        <taxon>Fungi</taxon>
        <taxon>Dikarya</taxon>
        <taxon>Ascomycota</taxon>
        <taxon>Saccharomycotina</taxon>
        <taxon>Saccharomycetes</taxon>
        <taxon>Saccharomycetales</taxon>
        <taxon>Saccharomycetaceae</taxon>
        <taxon>Nakaseomyces</taxon>
    </lineage>
</organism>
<dbReference type="AlphaFoldDB" id="A0A0W0D7V3"/>
<dbReference type="VEuPathDB" id="FungiDB:B1J91_K09878g"/>
<comment type="caution">
    <text evidence="3">The sequence shown here is derived from an EMBL/GenBank/DDBJ whole genome shotgun (WGS) entry which is preliminary data.</text>
</comment>
<dbReference type="PANTHER" id="PTHR28208:SF3">
    <property type="entry name" value="PHOSPHATIDATE PHOSPHATASE APP1"/>
    <property type="match status" value="1"/>
</dbReference>
<name>A0A0W0D7V3_CANGB</name>
<dbReference type="VEuPathDB" id="FungiDB:GVI51_K09713"/>
<dbReference type="PIRSF" id="PIRSF037464">
    <property type="entry name" value="UCP037464_APP1"/>
    <property type="match status" value="1"/>
</dbReference>
<feature type="compositionally biased region" description="Basic and acidic residues" evidence="1">
    <location>
        <begin position="504"/>
        <end position="518"/>
    </location>
</feature>
<dbReference type="Proteomes" id="UP000054886">
    <property type="component" value="Unassembled WGS sequence"/>
</dbReference>
<dbReference type="InterPro" id="IPR052935">
    <property type="entry name" value="Mg2+_PAP"/>
</dbReference>
<dbReference type="GO" id="GO:0008195">
    <property type="term" value="F:phosphatidate phosphatase activity"/>
    <property type="evidence" value="ECO:0007669"/>
    <property type="project" value="EnsemblFungi"/>
</dbReference>
<feature type="region of interest" description="Disordered" evidence="1">
    <location>
        <begin position="1"/>
        <end position="20"/>
    </location>
</feature>
<dbReference type="GO" id="GO:0030479">
    <property type="term" value="C:actin cortical patch"/>
    <property type="evidence" value="ECO:0007669"/>
    <property type="project" value="EnsemblFungi"/>
</dbReference>
<evidence type="ECO:0000256" key="1">
    <source>
        <dbReference type="SAM" id="MobiDB-lite"/>
    </source>
</evidence>
<dbReference type="PANTHER" id="PTHR28208">
    <property type="entry name" value="PHOSPHATIDATE PHOSPHATASE APP1"/>
    <property type="match status" value="1"/>
</dbReference>
<dbReference type="EMBL" id="LLZZ01000124">
    <property type="protein sequence ID" value="KTB02526.1"/>
    <property type="molecule type" value="Genomic_DNA"/>
</dbReference>
<feature type="domain" description="Phosphatidate phosphatase APP1 catalytic" evidence="2">
    <location>
        <begin position="234"/>
        <end position="384"/>
    </location>
</feature>
<dbReference type="VEuPathDB" id="FungiDB:GWK60_K09669"/>
<dbReference type="GO" id="GO:0006629">
    <property type="term" value="P:lipid metabolic process"/>
    <property type="evidence" value="ECO:0007669"/>
    <property type="project" value="EnsemblFungi"/>
</dbReference>
<feature type="region of interest" description="Disordered" evidence="1">
    <location>
        <begin position="450"/>
        <end position="531"/>
    </location>
</feature>
<gene>
    <name evidence="3" type="ORF">AO440_003667</name>
</gene>
<proteinExistence type="predicted"/>
<dbReference type="InterPro" id="IPR019236">
    <property type="entry name" value="APP1_cat"/>
</dbReference>
<sequence>MEGMDNGNGNSGNGSNGSKRQMLYDFVRKTKEVYIPNIRQMTSKPYMPDGMARDGPSDISNSQYPENMFIQYYPSYYTRNDINDGRKALYDVVIRLNILEPGDITRRRNRVLLSLCKQYLKPGNSDPDAIQSETDLSQAKGFNEEELETLTNRIQGFLCARVPGAPLLITLHGDTPNDIHKIEIQADNIGYVETSVMTEFEPRRINITVQTPDYFPAIVTKDVSNLTYIKQDGWGLISDIDDTIKHTGITGNKKSMFRNVFVHEFERWKIDGMPSWYYTLRDVYNFDFFYVSNSPLQLYPVLVNFIESNYPRGPIFLKQYTGNFMKSLMTSSANRKSGKIRSILEDFPNKKFILVGDSGEQDLEAYTKLACEFPDQIRAIFIRCCSNSLSDFSVEDKNIMKTLNELIQRLYFNKSVGSSTTSLPISRKSFRDDLVDNIRKIPPLPLRRRTTAEVARPVDSFARDTPVSRRSTTDRLRRPPPPIPNKRIQLSREQEESIMATRHLNSDDHRSNADESPKRPPALPPRRTDSTLYDTIQDKSSLSPSASSISSSAQSSVSEGFFIPSSQNDMEGTGTIVDKRADNWQGRVINAIDELKSANVNVHFAFFMEPELCLEDSLSIIESTKERTPSEK</sequence>
<dbReference type="InterPro" id="IPR017210">
    <property type="entry name" value="APP1"/>
</dbReference>
<dbReference type="Pfam" id="PF09949">
    <property type="entry name" value="APP1_cat"/>
    <property type="match status" value="1"/>
</dbReference>
<evidence type="ECO:0000313" key="4">
    <source>
        <dbReference type="Proteomes" id="UP000054886"/>
    </source>
</evidence>
<dbReference type="VEuPathDB" id="FungiDB:CAGL0K09878g"/>